<protein>
    <recommendedName>
        <fullName evidence="3">Reverse transcriptase</fullName>
    </recommendedName>
</protein>
<name>A0ABD0SCM4_LOXSC</name>
<evidence type="ECO:0008006" key="3">
    <source>
        <dbReference type="Google" id="ProtNLM"/>
    </source>
</evidence>
<accession>A0ABD0SCM4</accession>
<organism evidence="1 2">
    <name type="scientific">Loxostege sticticalis</name>
    <name type="common">Beet webworm moth</name>
    <dbReference type="NCBI Taxonomy" id="481309"/>
    <lineage>
        <taxon>Eukaryota</taxon>
        <taxon>Metazoa</taxon>
        <taxon>Ecdysozoa</taxon>
        <taxon>Arthropoda</taxon>
        <taxon>Hexapoda</taxon>
        <taxon>Insecta</taxon>
        <taxon>Pterygota</taxon>
        <taxon>Neoptera</taxon>
        <taxon>Endopterygota</taxon>
        <taxon>Lepidoptera</taxon>
        <taxon>Glossata</taxon>
        <taxon>Ditrysia</taxon>
        <taxon>Pyraloidea</taxon>
        <taxon>Crambidae</taxon>
        <taxon>Pyraustinae</taxon>
        <taxon>Loxostege</taxon>
    </lineage>
</organism>
<evidence type="ECO:0000313" key="1">
    <source>
        <dbReference type="EMBL" id="KAL0811792.1"/>
    </source>
</evidence>
<reference evidence="1 2" key="1">
    <citation type="submission" date="2024-06" db="EMBL/GenBank/DDBJ databases">
        <title>A chromosome-level genome assembly of beet webworm, Loxostege sticticalis.</title>
        <authorList>
            <person name="Zhang Y."/>
        </authorList>
    </citation>
    <scope>NUCLEOTIDE SEQUENCE [LARGE SCALE GENOMIC DNA]</scope>
    <source>
        <strain evidence="1">AQ028</strain>
        <tissue evidence="1">Male pupae</tissue>
    </source>
</reference>
<proteinExistence type="predicted"/>
<dbReference type="EMBL" id="JBEDNZ010000023">
    <property type="protein sequence ID" value="KAL0811792.1"/>
    <property type="molecule type" value="Genomic_DNA"/>
</dbReference>
<evidence type="ECO:0000313" key="2">
    <source>
        <dbReference type="Proteomes" id="UP001549921"/>
    </source>
</evidence>
<sequence>MNGLLVRVVKQFRYLGHVLTENLCDDQDMERERRALAVRCNMLARRFAKCSRDVRVTLFKAYCTCFYTGQLWLKYTRKSFGILRVQYNNAFRIMMRLPRYCSASAMFAESGVPDFFAVLRSRIASFWQRLRDSPNEMLSAVSNDIYKNKFLSYWLSVHQGANRK</sequence>
<gene>
    <name evidence="1" type="ORF">ABMA28_009222</name>
</gene>
<comment type="caution">
    <text evidence="1">The sequence shown here is derived from an EMBL/GenBank/DDBJ whole genome shotgun (WGS) entry which is preliminary data.</text>
</comment>
<dbReference type="AlphaFoldDB" id="A0ABD0SCM4"/>
<dbReference type="Proteomes" id="UP001549921">
    <property type="component" value="Unassembled WGS sequence"/>
</dbReference>